<feature type="domain" description="Plastocyanin-like" evidence="2">
    <location>
        <begin position="116"/>
        <end position="157"/>
    </location>
</feature>
<keyword evidence="4" id="KW-1185">Reference proteome</keyword>
<feature type="compositionally biased region" description="Basic and acidic residues" evidence="1">
    <location>
        <begin position="172"/>
        <end position="181"/>
    </location>
</feature>
<comment type="caution">
    <text evidence="3">The sequence shown here is derived from an EMBL/GenBank/DDBJ whole genome shotgun (WGS) entry which is preliminary data.</text>
</comment>
<dbReference type="SUPFAM" id="SSF49503">
    <property type="entry name" value="Cupredoxins"/>
    <property type="match status" value="1"/>
</dbReference>
<evidence type="ECO:0000259" key="2">
    <source>
        <dbReference type="Pfam" id="PF07732"/>
    </source>
</evidence>
<evidence type="ECO:0000313" key="4">
    <source>
        <dbReference type="Proteomes" id="UP001596074"/>
    </source>
</evidence>
<evidence type="ECO:0000313" key="3">
    <source>
        <dbReference type="EMBL" id="MFC5744056.1"/>
    </source>
</evidence>
<dbReference type="InterPro" id="IPR011707">
    <property type="entry name" value="Cu-oxidase-like_N"/>
</dbReference>
<dbReference type="Pfam" id="PF07732">
    <property type="entry name" value="Cu-oxidase_3"/>
    <property type="match status" value="1"/>
</dbReference>
<feature type="region of interest" description="Disordered" evidence="1">
    <location>
        <begin position="17"/>
        <end position="59"/>
    </location>
</feature>
<reference evidence="4" key="1">
    <citation type="journal article" date="2019" name="Int. J. Syst. Evol. Microbiol.">
        <title>The Global Catalogue of Microorganisms (GCM) 10K type strain sequencing project: providing services to taxonomists for standard genome sequencing and annotation.</title>
        <authorList>
            <consortium name="The Broad Institute Genomics Platform"/>
            <consortium name="The Broad Institute Genome Sequencing Center for Infectious Disease"/>
            <person name="Wu L."/>
            <person name="Ma J."/>
        </authorList>
    </citation>
    <scope>NUCLEOTIDE SEQUENCE [LARGE SCALE GENOMIC DNA]</scope>
    <source>
        <strain evidence="4">KCTC 42087</strain>
    </source>
</reference>
<dbReference type="EMBL" id="JBHSON010000001">
    <property type="protein sequence ID" value="MFC5744056.1"/>
    <property type="molecule type" value="Genomic_DNA"/>
</dbReference>
<proteinExistence type="predicted"/>
<feature type="compositionally biased region" description="Low complexity" evidence="1">
    <location>
        <begin position="22"/>
        <end position="37"/>
    </location>
</feature>
<dbReference type="Gene3D" id="2.60.40.420">
    <property type="entry name" value="Cupredoxins - blue copper proteins"/>
    <property type="match status" value="1"/>
</dbReference>
<sequence length="196" mass="20968">MIFWSLRLTATAHLAGWPGIATTPGSPTPSSSWPPRSCCGDRGERRARRRGNGPGRRGAVPGVLAGRVLSAPESTTELLTSRLPLPEPFTLPLPVPPVARPTRPGLYEVVQRAAKAEIIPGTTTEIWGYDGRFPGPTFSARRAEGLTLRVRNELPAPAPHTGGSGGRPPIKTTKDQREAAKPRPHWSQVRSGAEGI</sequence>
<dbReference type="RefSeq" id="WP_378278878.1">
    <property type="nucleotide sequence ID" value="NZ_JBHSON010000001.1"/>
</dbReference>
<protein>
    <submittedName>
        <fullName evidence="3">Multicopper oxidase domain-containing protein</fullName>
    </submittedName>
</protein>
<name>A0ABW0ZLA9_9ACTN</name>
<dbReference type="Proteomes" id="UP001596074">
    <property type="component" value="Unassembled WGS sequence"/>
</dbReference>
<dbReference type="InterPro" id="IPR008972">
    <property type="entry name" value="Cupredoxin"/>
</dbReference>
<accession>A0ABW0ZLA9</accession>
<organism evidence="3 4">
    <name type="scientific">Actinomadura rugatobispora</name>
    <dbReference type="NCBI Taxonomy" id="1994"/>
    <lineage>
        <taxon>Bacteria</taxon>
        <taxon>Bacillati</taxon>
        <taxon>Actinomycetota</taxon>
        <taxon>Actinomycetes</taxon>
        <taxon>Streptosporangiales</taxon>
        <taxon>Thermomonosporaceae</taxon>
        <taxon>Actinomadura</taxon>
    </lineage>
</organism>
<feature type="region of interest" description="Disordered" evidence="1">
    <location>
        <begin position="154"/>
        <end position="196"/>
    </location>
</feature>
<evidence type="ECO:0000256" key="1">
    <source>
        <dbReference type="SAM" id="MobiDB-lite"/>
    </source>
</evidence>
<gene>
    <name evidence="3" type="ORF">ACFPZN_00355</name>
</gene>